<evidence type="ECO:0000313" key="8">
    <source>
        <dbReference type="EMBL" id="MCS0658893.1"/>
    </source>
</evidence>
<dbReference type="InterPro" id="IPR004090">
    <property type="entry name" value="Chemotax_Me-accpt_rcpt"/>
</dbReference>
<dbReference type="Pfam" id="PF00015">
    <property type="entry name" value="MCPsignal"/>
    <property type="match status" value="1"/>
</dbReference>
<feature type="domain" description="PAS" evidence="6">
    <location>
        <begin position="13"/>
        <end position="76"/>
    </location>
</feature>
<feature type="transmembrane region" description="Helical" evidence="4">
    <location>
        <begin position="194"/>
        <end position="218"/>
    </location>
</feature>
<sequence>MRLNHPVTTTEYVLEDADTIVSKTDLKGRITYVNEDFVRISGFSRAELVNKAHNIVRHPDMPEAAFADLWRTLKLGKAWSGLVKNRCKNGDFYWVEADVAPLIEHHEVVGYTSIRRKPSRDAVRAAEEAYRAIHRGDRSLLIREGAALSRSLLYRLRCVRNLPTAVKLYAAFAIMAALLVAGAATALLGATRPAIVLIESAIAVLGLVLAGAFSFMAYHSIVKPMRDAWKAMERMSSGDLTGAIRPNGNDEVALVLNAAKVLQINIKLLIGQIAQSSQQVNGDAGDISSGVMDLSARTEAQASSLQETAAAMEELTSTVAQNAENAQQATDLVIATSKLASVGGEVVSQVVSQMESIRDSSGRITDIITVIDGIAFQTNILALNAAVEAARAGEHGKGFAVVATEVRMLAQRSASAAKEIKKLIEASVSTVQAGSTQVTQAGITMDDIVASVSKAADLMRDISAAGREQKSGLEQINLAISQMDRITQQNAVLVEQAAAATNGMKEQAGQLLNLVGEFKIAARSDKAAAPQTSQKKRPVSRPPKVET</sequence>
<accession>A0ABT2CY37</accession>
<dbReference type="Pfam" id="PF08447">
    <property type="entry name" value="PAS_3"/>
    <property type="match status" value="1"/>
</dbReference>
<keyword evidence="4" id="KW-0472">Membrane</keyword>
<evidence type="ECO:0000259" key="7">
    <source>
        <dbReference type="PROSITE" id="PS50885"/>
    </source>
</evidence>
<evidence type="ECO:0000259" key="6">
    <source>
        <dbReference type="PROSITE" id="PS50112"/>
    </source>
</evidence>
<evidence type="ECO:0000259" key="5">
    <source>
        <dbReference type="PROSITE" id="PS50111"/>
    </source>
</evidence>
<dbReference type="Proteomes" id="UP001204621">
    <property type="component" value="Unassembled WGS sequence"/>
</dbReference>
<keyword evidence="4" id="KW-0812">Transmembrane</keyword>
<feature type="region of interest" description="Disordered" evidence="3">
    <location>
        <begin position="523"/>
        <end position="547"/>
    </location>
</feature>
<dbReference type="InterPro" id="IPR003660">
    <property type="entry name" value="HAMP_dom"/>
</dbReference>
<organism evidence="8 9">
    <name type="scientific">Massilia terrae</name>
    <dbReference type="NCBI Taxonomy" id="1811224"/>
    <lineage>
        <taxon>Bacteria</taxon>
        <taxon>Pseudomonadati</taxon>
        <taxon>Pseudomonadota</taxon>
        <taxon>Betaproteobacteria</taxon>
        <taxon>Burkholderiales</taxon>
        <taxon>Oxalobacteraceae</taxon>
        <taxon>Telluria group</taxon>
        <taxon>Massilia</taxon>
    </lineage>
</organism>
<reference evidence="8 9" key="1">
    <citation type="submission" date="2022-08" db="EMBL/GenBank/DDBJ databases">
        <title>Reclassification of Massilia species as members of the genera Telluria, Duganella, Pseudoduganella, Mokoshia gen. nov. and Zemynaea gen. nov. using orthogonal and non-orthogonal genome-based approaches.</title>
        <authorList>
            <person name="Bowman J.P."/>
        </authorList>
    </citation>
    <scope>NUCLEOTIDE SEQUENCE [LARGE SCALE GENOMIC DNA]</scope>
    <source>
        <strain evidence="8 9">JCM 31606</strain>
    </source>
</reference>
<gene>
    <name evidence="8" type="ORF">NX778_12550</name>
</gene>
<comment type="similarity">
    <text evidence="1">Belongs to the methyl-accepting chemotaxis (MCP) protein family.</text>
</comment>
<dbReference type="RefSeq" id="WP_258812077.1">
    <property type="nucleotide sequence ID" value="NZ_JANUGU010000003.1"/>
</dbReference>
<evidence type="ECO:0000256" key="2">
    <source>
        <dbReference type="PROSITE-ProRule" id="PRU00284"/>
    </source>
</evidence>
<keyword evidence="2" id="KW-0807">Transducer</keyword>
<evidence type="ECO:0000256" key="1">
    <source>
        <dbReference type="ARBA" id="ARBA00029447"/>
    </source>
</evidence>
<dbReference type="InterPro" id="IPR035965">
    <property type="entry name" value="PAS-like_dom_sf"/>
</dbReference>
<dbReference type="PANTHER" id="PTHR43531:SF7">
    <property type="entry name" value="AEROTAXIS RECEPTOR"/>
    <property type="match status" value="1"/>
</dbReference>
<keyword evidence="4" id="KW-1133">Transmembrane helix</keyword>
<feature type="domain" description="HAMP" evidence="7">
    <location>
        <begin position="219"/>
        <end position="271"/>
    </location>
</feature>
<dbReference type="CDD" id="cd00130">
    <property type="entry name" value="PAS"/>
    <property type="match status" value="1"/>
</dbReference>
<dbReference type="PANTHER" id="PTHR43531">
    <property type="entry name" value="PROTEIN ICFG"/>
    <property type="match status" value="1"/>
</dbReference>
<dbReference type="CDD" id="cd11386">
    <property type="entry name" value="MCP_signal"/>
    <property type="match status" value="1"/>
</dbReference>
<dbReference type="SUPFAM" id="SSF58104">
    <property type="entry name" value="Methyl-accepting chemotaxis protein (MCP) signaling domain"/>
    <property type="match status" value="1"/>
</dbReference>
<feature type="transmembrane region" description="Helical" evidence="4">
    <location>
        <begin position="168"/>
        <end position="188"/>
    </location>
</feature>
<proteinExistence type="inferred from homology"/>
<dbReference type="InterPro" id="IPR013655">
    <property type="entry name" value="PAS_fold_3"/>
</dbReference>
<dbReference type="PRINTS" id="PR00260">
    <property type="entry name" value="CHEMTRNSDUCR"/>
</dbReference>
<dbReference type="PROSITE" id="PS50885">
    <property type="entry name" value="HAMP"/>
    <property type="match status" value="1"/>
</dbReference>
<name>A0ABT2CY37_9BURK</name>
<evidence type="ECO:0000313" key="9">
    <source>
        <dbReference type="Proteomes" id="UP001204621"/>
    </source>
</evidence>
<dbReference type="InterPro" id="IPR051310">
    <property type="entry name" value="MCP_chemotaxis"/>
</dbReference>
<dbReference type="SMART" id="SM00091">
    <property type="entry name" value="PAS"/>
    <property type="match status" value="1"/>
</dbReference>
<protein>
    <submittedName>
        <fullName evidence="8">Methyl-accepting chemotaxis protein</fullName>
    </submittedName>
</protein>
<evidence type="ECO:0000256" key="4">
    <source>
        <dbReference type="SAM" id="Phobius"/>
    </source>
</evidence>
<dbReference type="SMART" id="SM00283">
    <property type="entry name" value="MA"/>
    <property type="match status" value="1"/>
</dbReference>
<dbReference type="EMBL" id="JANUGU010000003">
    <property type="protein sequence ID" value="MCS0658893.1"/>
    <property type="molecule type" value="Genomic_DNA"/>
</dbReference>
<dbReference type="PROSITE" id="PS50111">
    <property type="entry name" value="CHEMOTAXIS_TRANSDUC_2"/>
    <property type="match status" value="1"/>
</dbReference>
<dbReference type="InterPro" id="IPR004089">
    <property type="entry name" value="MCPsignal_dom"/>
</dbReference>
<evidence type="ECO:0000256" key="3">
    <source>
        <dbReference type="SAM" id="MobiDB-lite"/>
    </source>
</evidence>
<keyword evidence="9" id="KW-1185">Reference proteome</keyword>
<comment type="caution">
    <text evidence="8">The sequence shown here is derived from an EMBL/GenBank/DDBJ whole genome shotgun (WGS) entry which is preliminary data.</text>
</comment>
<dbReference type="PROSITE" id="PS50112">
    <property type="entry name" value="PAS"/>
    <property type="match status" value="1"/>
</dbReference>
<dbReference type="Gene3D" id="1.10.287.950">
    <property type="entry name" value="Methyl-accepting chemotaxis protein"/>
    <property type="match status" value="1"/>
</dbReference>
<feature type="domain" description="Methyl-accepting transducer" evidence="5">
    <location>
        <begin position="276"/>
        <end position="505"/>
    </location>
</feature>
<dbReference type="SUPFAM" id="SSF55785">
    <property type="entry name" value="PYP-like sensor domain (PAS domain)"/>
    <property type="match status" value="1"/>
</dbReference>
<dbReference type="InterPro" id="IPR000014">
    <property type="entry name" value="PAS"/>
</dbReference>
<dbReference type="NCBIfam" id="TIGR00229">
    <property type="entry name" value="sensory_box"/>
    <property type="match status" value="1"/>
</dbReference>
<dbReference type="Gene3D" id="3.30.450.20">
    <property type="entry name" value="PAS domain"/>
    <property type="match status" value="1"/>
</dbReference>